<feature type="transmembrane region" description="Helical" evidence="4">
    <location>
        <begin position="134"/>
        <end position="155"/>
    </location>
</feature>
<evidence type="ECO:0000256" key="3">
    <source>
        <dbReference type="ARBA" id="ARBA00023136"/>
    </source>
</evidence>
<feature type="transmembrane region" description="Helical" evidence="4">
    <location>
        <begin position="80"/>
        <end position="97"/>
    </location>
</feature>
<feature type="transmembrane region" description="Helical" evidence="4">
    <location>
        <begin position="210"/>
        <end position="232"/>
    </location>
</feature>
<evidence type="ECO:0000256" key="1">
    <source>
        <dbReference type="ARBA" id="ARBA00022692"/>
    </source>
</evidence>
<feature type="transmembrane region" description="Helical" evidence="4">
    <location>
        <begin position="275"/>
        <end position="294"/>
    </location>
</feature>
<feature type="transmembrane region" description="Helical" evidence="4">
    <location>
        <begin position="334"/>
        <end position="357"/>
    </location>
</feature>
<evidence type="ECO:0000313" key="5">
    <source>
        <dbReference type="EMBL" id="ANQ14508.1"/>
    </source>
</evidence>
<dbReference type="RefSeq" id="WP_024372894.1">
    <property type="nucleotide sequence ID" value="NZ_ATFJ01000039.1"/>
</dbReference>
<keyword evidence="6" id="KW-1185">Reference proteome</keyword>
<feature type="transmembrane region" description="Helical" evidence="4">
    <location>
        <begin position="45"/>
        <end position="68"/>
    </location>
</feature>
<feature type="transmembrane region" description="Helical" evidence="4">
    <location>
        <begin position="103"/>
        <end position="122"/>
    </location>
</feature>
<dbReference type="Gene3D" id="1.20.1250.20">
    <property type="entry name" value="MFS general substrate transporter like domains"/>
    <property type="match status" value="2"/>
</dbReference>
<dbReference type="Pfam" id="PF07690">
    <property type="entry name" value="MFS_1"/>
    <property type="match status" value="1"/>
</dbReference>
<accession>A0AAN0Y6G4</accession>
<evidence type="ECO:0000256" key="4">
    <source>
        <dbReference type="SAM" id="Phobius"/>
    </source>
</evidence>
<dbReference type="InterPro" id="IPR052524">
    <property type="entry name" value="MFS_Cyanate_Porter"/>
</dbReference>
<dbReference type="PANTHER" id="PTHR23523">
    <property type="match status" value="1"/>
</dbReference>
<evidence type="ECO:0000313" key="6">
    <source>
        <dbReference type="Proteomes" id="UP000092741"/>
    </source>
</evidence>
<dbReference type="GO" id="GO:0022857">
    <property type="term" value="F:transmembrane transporter activity"/>
    <property type="evidence" value="ECO:0007669"/>
    <property type="project" value="InterPro"/>
</dbReference>
<evidence type="ECO:0008006" key="7">
    <source>
        <dbReference type="Google" id="ProtNLM"/>
    </source>
</evidence>
<feature type="transmembrane region" description="Helical" evidence="4">
    <location>
        <begin position="12"/>
        <end position="33"/>
    </location>
</feature>
<feature type="transmembrane region" description="Helical" evidence="4">
    <location>
        <begin position="244"/>
        <end position="263"/>
    </location>
</feature>
<organism evidence="5 6">
    <name type="scientific">Vibrio natriegens NBRC 15636 = ATCC 14048 = DSM 759</name>
    <dbReference type="NCBI Taxonomy" id="1219067"/>
    <lineage>
        <taxon>Bacteria</taxon>
        <taxon>Pseudomonadati</taxon>
        <taxon>Pseudomonadota</taxon>
        <taxon>Gammaproteobacteria</taxon>
        <taxon>Vibrionales</taxon>
        <taxon>Vibrionaceae</taxon>
        <taxon>Vibrio</taxon>
    </lineage>
</organism>
<dbReference type="PANTHER" id="PTHR23523:SF1">
    <property type="entry name" value="CYANATE TRANSPORT PROTEIN CYNX"/>
    <property type="match status" value="1"/>
</dbReference>
<dbReference type="InterPro" id="IPR011701">
    <property type="entry name" value="MFS"/>
</dbReference>
<gene>
    <name evidence="5" type="ORF">BA890_17330</name>
</gene>
<protein>
    <recommendedName>
        <fullName evidence="7">MFS transporter</fullName>
    </recommendedName>
</protein>
<name>A0AAN0Y6G4_VIBNA</name>
<evidence type="ECO:0000256" key="2">
    <source>
        <dbReference type="ARBA" id="ARBA00022989"/>
    </source>
</evidence>
<dbReference type="Proteomes" id="UP000092741">
    <property type="component" value="Chromosome 2"/>
</dbReference>
<dbReference type="EMBL" id="CP016346">
    <property type="protein sequence ID" value="ANQ14508.1"/>
    <property type="molecule type" value="Genomic_DNA"/>
</dbReference>
<reference evidence="5 6" key="1">
    <citation type="submission" date="2016-07" db="EMBL/GenBank/DDBJ databases">
        <title>Developing Vibrio natriegens as a novel, fast-growing host for biotechnology.</title>
        <authorList>
            <person name="Weinstock M.T."/>
            <person name="Hesek E.D."/>
            <person name="Wilson C.M."/>
            <person name="Gibson D.G."/>
        </authorList>
    </citation>
    <scope>NUCLEOTIDE SEQUENCE [LARGE SCALE GENOMIC DNA]</scope>
    <source>
        <strain evidence="5 6">ATCC 14048</strain>
    </source>
</reference>
<dbReference type="SUPFAM" id="SSF103473">
    <property type="entry name" value="MFS general substrate transporter"/>
    <property type="match status" value="1"/>
</dbReference>
<feature type="transmembrane region" description="Helical" evidence="4">
    <location>
        <begin position="170"/>
        <end position="189"/>
    </location>
</feature>
<sequence length="396" mass="43489">MYDKYTQNILSIRVFAIVILIGLNLRPFLVAIGPSIEQIVQDTGLGYSVTSLLTLIPMALMGAGALIITRFPFLAEKINYLLLALLMLMIGNSLRLFAENGSILLLSTFVCGGAVALIQSCVPRLIKQHFTKQMPVVIGCYSASLMVGGALGALVSQTLIGEGLSWRESMAWLALPCLLTLILASVGLPRRNISPNGRSEWTQLFRQISTWELVLLFALVNGGYASIVTWLPPYYQKLGFAPEQSSHLIFALSLIQACCALLLPMRIKQSGDRRVWLMAMLTSLILGLLGVMFWPQPLSYLWAALSGIGLGGGFSICMLLALERYQSLEHSNALSVIMQGGGFLLASLFPLAFILFVELTGEFSSGWTMQVMSLFFATLLCLRLPKLRQHQPELNH</sequence>
<keyword evidence="3 4" id="KW-0472">Membrane</keyword>
<proteinExistence type="predicted"/>
<feature type="transmembrane region" description="Helical" evidence="4">
    <location>
        <begin position="300"/>
        <end position="322"/>
    </location>
</feature>
<dbReference type="InterPro" id="IPR036259">
    <property type="entry name" value="MFS_trans_sf"/>
</dbReference>
<feature type="transmembrane region" description="Helical" evidence="4">
    <location>
        <begin position="363"/>
        <end position="382"/>
    </location>
</feature>
<keyword evidence="2 4" id="KW-1133">Transmembrane helix</keyword>
<keyword evidence="1 4" id="KW-0812">Transmembrane</keyword>
<dbReference type="AlphaFoldDB" id="A0AAN0Y6G4"/>